<keyword evidence="4 9" id="KW-0479">Metal-binding</keyword>
<dbReference type="GO" id="GO:0015976">
    <property type="term" value="P:carbon utilization"/>
    <property type="evidence" value="ECO:0007669"/>
    <property type="project" value="InterPro"/>
</dbReference>
<evidence type="ECO:0000256" key="6">
    <source>
        <dbReference type="ARBA" id="ARBA00023239"/>
    </source>
</evidence>
<dbReference type="AlphaFoldDB" id="A0A2Z6Q1C3"/>
<organism evidence="11 12">
    <name type="scientific">Rhizophagus clarus</name>
    <dbReference type="NCBI Taxonomy" id="94130"/>
    <lineage>
        <taxon>Eukaryota</taxon>
        <taxon>Fungi</taxon>
        <taxon>Fungi incertae sedis</taxon>
        <taxon>Mucoromycota</taxon>
        <taxon>Glomeromycotina</taxon>
        <taxon>Glomeromycetes</taxon>
        <taxon>Glomerales</taxon>
        <taxon>Glomeraceae</taxon>
        <taxon>Rhizophagus</taxon>
    </lineage>
</organism>
<keyword evidence="12" id="KW-1185">Reference proteome</keyword>
<comment type="function">
    <text evidence="10">Reversible hydration of carbon dioxide.</text>
</comment>
<comment type="similarity">
    <text evidence="1 10">Belongs to the beta-class carbonic anhydrase family.</text>
</comment>
<dbReference type="InterPro" id="IPR015892">
    <property type="entry name" value="Carbonic_anhydrase_CS"/>
</dbReference>
<evidence type="ECO:0000313" key="11">
    <source>
        <dbReference type="EMBL" id="GBB83663.1"/>
    </source>
</evidence>
<comment type="catalytic activity">
    <reaction evidence="8 10">
        <text>hydrogencarbonate + H(+) = CO2 + H2O</text>
        <dbReference type="Rhea" id="RHEA:10748"/>
        <dbReference type="ChEBI" id="CHEBI:15377"/>
        <dbReference type="ChEBI" id="CHEBI:15378"/>
        <dbReference type="ChEBI" id="CHEBI:16526"/>
        <dbReference type="ChEBI" id="CHEBI:17544"/>
        <dbReference type="EC" id="4.2.1.1"/>
    </reaction>
</comment>
<accession>A0A2Z6Q1C3</accession>
<evidence type="ECO:0000256" key="1">
    <source>
        <dbReference type="ARBA" id="ARBA00006217"/>
    </source>
</evidence>
<dbReference type="PANTHER" id="PTHR11002:SF76">
    <property type="entry name" value="CARBONIC ANHYDRASE"/>
    <property type="match status" value="1"/>
</dbReference>
<dbReference type="SUPFAM" id="SSF53056">
    <property type="entry name" value="beta-carbonic anhydrase, cab"/>
    <property type="match status" value="1"/>
</dbReference>
<dbReference type="InterPro" id="IPR001765">
    <property type="entry name" value="Carbonic_anhydrase"/>
</dbReference>
<feature type="binding site" evidence="9">
    <location>
        <position position="133"/>
    </location>
    <ligand>
        <name>Zn(2+)</name>
        <dbReference type="ChEBI" id="CHEBI:29105"/>
    </ligand>
</feature>
<dbReference type="CDD" id="cd00883">
    <property type="entry name" value="beta_CA_cladeA"/>
    <property type="match status" value="1"/>
</dbReference>
<dbReference type="Proteomes" id="UP000247702">
    <property type="component" value="Unassembled WGS sequence"/>
</dbReference>
<dbReference type="Pfam" id="PF00484">
    <property type="entry name" value="Pro_CA"/>
    <property type="match status" value="1"/>
</dbReference>
<comment type="cofactor">
    <cofactor evidence="9">
        <name>Zn(2+)</name>
        <dbReference type="ChEBI" id="CHEBI:29105"/>
    </cofactor>
    <text evidence="9">Binds 1 zinc ion per subunit.</text>
</comment>
<dbReference type="GO" id="GO:0008270">
    <property type="term" value="F:zinc ion binding"/>
    <property type="evidence" value="ECO:0007669"/>
    <property type="project" value="UniProtKB-UniRule"/>
</dbReference>
<dbReference type="GO" id="GO:0004089">
    <property type="term" value="F:carbonate dehydratase activity"/>
    <property type="evidence" value="ECO:0007669"/>
    <property type="project" value="UniProtKB-UniRule"/>
</dbReference>
<evidence type="ECO:0000256" key="10">
    <source>
        <dbReference type="RuleBase" id="RU003956"/>
    </source>
</evidence>
<dbReference type="PROSITE" id="PS00704">
    <property type="entry name" value="PROK_CO2_ANHYDRASE_1"/>
    <property type="match status" value="1"/>
</dbReference>
<dbReference type="InterPro" id="IPR036874">
    <property type="entry name" value="Carbonic_anhydrase_sf"/>
</dbReference>
<name>A0A2Z6Q1C3_9GLOM</name>
<comment type="caution">
    <text evidence="11">The sequence shown here is derived from an EMBL/GenBank/DDBJ whole genome shotgun (WGS) entry which is preliminary data.</text>
</comment>
<dbReference type="STRING" id="94130.A0A2Z6Q1C3"/>
<dbReference type="PROSITE" id="PS00705">
    <property type="entry name" value="PROK_CO2_ANHYDRASE_2"/>
    <property type="match status" value="1"/>
</dbReference>
<dbReference type="FunFam" id="3.40.1050.10:FF:000001">
    <property type="entry name" value="Carbonic anhydrase"/>
    <property type="match status" value="1"/>
</dbReference>
<evidence type="ECO:0000256" key="9">
    <source>
        <dbReference type="PIRSR" id="PIRSR601765-1"/>
    </source>
</evidence>
<evidence type="ECO:0000256" key="3">
    <source>
        <dbReference type="ARBA" id="ARBA00014628"/>
    </source>
</evidence>
<dbReference type="GO" id="GO:0071244">
    <property type="term" value="P:cellular response to carbon dioxide"/>
    <property type="evidence" value="ECO:0007669"/>
    <property type="project" value="TreeGrafter"/>
</dbReference>
<evidence type="ECO:0000256" key="8">
    <source>
        <dbReference type="ARBA" id="ARBA00048348"/>
    </source>
</evidence>
<dbReference type="PANTHER" id="PTHR11002">
    <property type="entry name" value="CARBONIC ANHYDRASE"/>
    <property type="match status" value="1"/>
</dbReference>
<evidence type="ECO:0000313" key="12">
    <source>
        <dbReference type="Proteomes" id="UP000247702"/>
    </source>
</evidence>
<protein>
    <recommendedName>
        <fullName evidence="3 10">Carbonic anhydrase</fullName>
        <ecNumber evidence="2 10">4.2.1.1</ecNumber>
    </recommendedName>
    <alternativeName>
        <fullName evidence="7 10">Carbonate dehydratase</fullName>
    </alternativeName>
</protein>
<sequence length="245" mass="27740">MRSIYHQPIKELAQAMFSNSLLTPPLSFFFFTNMADNNLQKLLDNNREWVESITKENPDFFINSSKGQQPKIVWFGCSDSRVPAETIVKAGPGEIFVHRNIANQFNHADLNSLSVLEYAVLHLKVEHVVVCGHYGCGGVLGSMGHNINGLVDNWLRNIKDVYLHNKSSVESCGDDKEKSDLLVELNVKKQVRNISATDIVQKAWTDGRKLTIHGWVYQLDTGLLKDLEVDVSSKQDLSEIYRYNC</sequence>
<dbReference type="SMART" id="SM00947">
    <property type="entry name" value="Pro_CA"/>
    <property type="match status" value="1"/>
</dbReference>
<feature type="binding site" evidence="9">
    <location>
        <position position="77"/>
    </location>
    <ligand>
        <name>Zn(2+)</name>
        <dbReference type="ChEBI" id="CHEBI:29105"/>
    </ligand>
</feature>
<dbReference type="GO" id="GO:0034599">
    <property type="term" value="P:cellular response to oxidative stress"/>
    <property type="evidence" value="ECO:0007669"/>
    <property type="project" value="TreeGrafter"/>
</dbReference>
<evidence type="ECO:0000256" key="5">
    <source>
        <dbReference type="ARBA" id="ARBA00022833"/>
    </source>
</evidence>
<evidence type="ECO:0000256" key="4">
    <source>
        <dbReference type="ARBA" id="ARBA00022723"/>
    </source>
</evidence>
<feature type="binding site" evidence="9">
    <location>
        <position position="136"/>
    </location>
    <ligand>
        <name>Zn(2+)</name>
        <dbReference type="ChEBI" id="CHEBI:29105"/>
    </ligand>
</feature>
<dbReference type="EMBL" id="BEXD01000043">
    <property type="protein sequence ID" value="GBB83663.1"/>
    <property type="molecule type" value="Genomic_DNA"/>
</dbReference>
<dbReference type="EC" id="4.2.1.1" evidence="2 10"/>
<feature type="binding site" evidence="9">
    <location>
        <position position="79"/>
    </location>
    <ligand>
        <name>Zn(2+)</name>
        <dbReference type="ChEBI" id="CHEBI:29105"/>
    </ligand>
</feature>
<reference evidence="11 12" key="1">
    <citation type="submission" date="2017-11" db="EMBL/GenBank/DDBJ databases">
        <title>The genome of Rhizophagus clarus HR1 reveals common genetic basis of auxotrophy among arbuscular mycorrhizal fungi.</title>
        <authorList>
            <person name="Kobayashi Y."/>
        </authorList>
    </citation>
    <scope>NUCLEOTIDE SEQUENCE [LARGE SCALE GENOMIC DNA]</scope>
    <source>
        <strain evidence="11 12">HR1</strain>
    </source>
</reference>
<evidence type="ECO:0000256" key="7">
    <source>
        <dbReference type="ARBA" id="ARBA00031969"/>
    </source>
</evidence>
<gene>
    <name evidence="11" type="ORF">RclHR1_10360008</name>
</gene>
<keyword evidence="5 9" id="KW-0862">Zinc</keyword>
<proteinExistence type="inferred from homology"/>
<keyword evidence="6 10" id="KW-0456">Lyase</keyword>
<evidence type="ECO:0000256" key="2">
    <source>
        <dbReference type="ARBA" id="ARBA00012925"/>
    </source>
</evidence>
<dbReference type="Gene3D" id="3.40.1050.10">
    <property type="entry name" value="Carbonic anhydrase"/>
    <property type="match status" value="1"/>
</dbReference>